<reference evidence="1 2" key="1">
    <citation type="journal article" date="2017" name="Infect. Genet. Evol.">
        <title>Comparative genome analysis of fish pathogen Flavobacterium columnare reveals extensive sequence diversity within the species.</title>
        <authorList>
            <person name="Kayansamruaj P."/>
            <person name="Dong H.T."/>
            <person name="Hirono I."/>
            <person name="Kondo H."/>
            <person name="Senapin S."/>
            <person name="Rodkhum C."/>
        </authorList>
    </citation>
    <scope>NUCLEOTIDE SEQUENCE [LARGE SCALE GENOMIC DNA]</scope>
    <source>
        <strain evidence="1 2">1215</strain>
    </source>
</reference>
<proteinExistence type="predicted"/>
<sequence length="79" mass="9569">MFEPKLRIIFRREDEKATKIEMHGNFFLKIGGKSYNLTNRLLLRFNKDIKREERIAKINKELVYGVFYILKTFLFVINV</sequence>
<dbReference type="EMBL" id="MTCZ01000181">
    <property type="protein sequence ID" value="OWP83040.1"/>
    <property type="molecule type" value="Genomic_DNA"/>
</dbReference>
<name>A0A246GFZ9_9FLAO</name>
<protein>
    <submittedName>
        <fullName evidence="1">Uncharacterized protein</fullName>
    </submittedName>
</protein>
<evidence type="ECO:0000313" key="1">
    <source>
        <dbReference type="EMBL" id="OWP83040.1"/>
    </source>
</evidence>
<comment type="caution">
    <text evidence="1">The sequence shown here is derived from an EMBL/GenBank/DDBJ whole genome shotgun (WGS) entry which is preliminary data.</text>
</comment>
<accession>A0A246GFZ9</accession>
<evidence type="ECO:0000313" key="2">
    <source>
        <dbReference type="Proteomes" id="UP000197768"/>
    </source>
</evidence>
<gene>
    <name evidence="1" type="ORF">BWK59_12650</name>
</gene>
<dbReference type="Proteomes" id="UP000197768">
    <property type="component" value="Unassembled WGS sequence"/>
</dbReference>
<dbReference type="AlphaFoldDB" id="A0A246GFZ9"/>
<organism evidence="1 2">
    <name type="scientific">Flavobacterium davisii</name>
    <dbReference type="NCBI Taxonomy" id="2906077"/>
    <lineage>
        <taxon>Bacteria</taxon>
        <taxon>Pseudomonadati</taxon>
        <taxon>Bacteroidota</taxon>
        <taxon>Flavobacteriia</taxon>
        <taxon>Flavobacteriales</taxon>
        <taxon>Flavobacteriaceae</taxon>
        <taxon>Flavobacterium</taxon>
    </lineage>
</organism>